<keyword evidence="2" id="KW-0833">Ubl conjugation pathway</keyword>
<dbReference type="WBParaSite" id="L893_g22476.t1">
    <property type="protein sequence ID" value="L893_g22476.t1"/>
    <property type="gene ID" value="L893_g22476"/>
</dbReference>
<keyword evidence="3" id="KW-1185">Reference proteome</keyword>
<dbReference type="InterPro" id="IPR036296">
    <property type="entry name" value="SKP1-like_dim_sf"/>
</dbReference>
<dbReference type="SMART" id="SM00512">
    <property type="entry name" value="Skp1"/>
    <property type="match status" value="1"/>
</dbReference>
<evidence type="ECO:0000313" key="3">
    <source>
        <dbReference type="Proteomes" id="UP000095287"/>
    </source>
</evidence>
<dbReference type="PANTHER" id="PTHR11165">
    <property type="entry name" value="SKP1"/>
    <property type="match status" value="1"/>
</dbReference>
<evidence type="ECO:0000256" key="2">
    <source>
        <dbReference type="ARBA" id="ARBA00022786"/>
    </source>
</evidence>
<accession>A0A1I7Z3S9</accession>
<dbReference type="InterPro" id="IPR011333">
    <property type="entry name" value="SKP1/BTB/POZ_sf"/>
</dbReference>
<dbReference type="GO" id="GO:0006511">
    <property type="term" value="P:ubiquitin-dependent protein catabolic process"/>
    <property type="evidence" value="ECO:0007669"/>
    <property type="project" value="InterPro"/>
</dbReference>
<dbReference type="InterPro" id="IPR016897">
    <property type="entry name" value="SKP1"/>
</dbReference>
<proteinExistence type="inferred from homology"/>
<sequence>MSTVLCLKTADQKTVTIDSDIVKMSEVLQSFVDFCIDVEDGIPLEKIDSQTVELMKEHCELMKENESDYEFFRKLKKEDLFKLVKAADFLQIDPLFEHCCTAIYNLLIYGKDAEKIRKTFFEEEDDYEGVAQLFSEIL</sequence>
<dbReference type="SUPFAM" id="SSF81382">
    <property type="entry name" value="Skp1 dimerisation domain-like"/>
    <property type="match status" value="1"/>
</dbReference>
<dbReference type="InterPro" id="IPR001232">
    <property type="entry name" value="SKP1-like"/>
</dbReference>
<comment type="similarity">
    <text evidence="1">Belongs to the SKP1 family.</text>
</comment>
<organism evidence="3 4">
    <name type="scientific">Steinernema glaseri</name>
    <dbReference type="NCBI Taxonomy" id="37863"/>
    <lineage>
        <taxon>Eukaryota</taxon>
        <taxon>Metazoa</taxon>
        <taxon>Ecdysozoa</taxon>
        <taxon>Nematoda</taxon>
        <taxon>Chromadorea</taxon>
        <taxon>Rhabditida</taxon>
        <taxon>Tylenchina</taxon>
        <taxon>Panagrolaimomorpha</taxon>
        <taxon>Strongyloidoidea</taxon>
        <taxon>Steinernematidae</taxon>
        <taxon>Steinernema</taxon>
    </lineage>
</organism>
<protein>
    <submittedName>
        <fullName evidence="4">Skp1_POZ domain-containing protein</fullName>
    </submittedName>
</protein>
<dbReference type="AlphaFoldDB" id="A0A1I7Z3S9"/>
<evidence type="ECO:0000313" key="4">
    <source>
        <dbReference type="WBParaSite" id="L893_g22476.t1"/>
    </source>
</evidence>
<dbReference type="Gene3D" id="3.30.710.10">
    <property type="entry name" value="Potassium Channel Kv1.1, Chain A"/>
    <property type="match status" value="1"/>
</dbReference>
<dbReference type="Proteomes" id="UP000095287">
    <property type="component" value="Unplaced"/>
</dbReference>
<dbReference type="SUPFAM" id="SSF54695">
    <property type="entry name" value="POZ domain"/>
    <property type="match status" value="1"/>
</dbReference>
<name>A0A1I7Z3S9_9BILA</name>
<evidence type="ECO:0000256" key="1">
    <source>
        <dbReference type="ARBA" id="ARBA00009993"/>
    </source>
</evidence>
<reference evidence="4" key="1">
    <citation type="submission" date="2016-11" db="UniProtKB">
        <authorList>
            <consortium name="WormBaseParasite"/>
        </authorList>
    </citation>
    <scope>IDENTIFICATION</scope>
</reference>